<feature type="compositionally biased region" description="Basic and acidic residues" evidence="1">
    <location>
        <begin position="28"/>
        <end position="37"/>
    </location>
</feature>
<accession>A0ABD2WBR0</accession>
<feature type="region of interest" description="Disordered" evidence="1">
    <location>
        <begin position="1"/>
        <end position="42"/>
    </location>
</feature>
<dbReference type="Proteomes" id="UP001627154">
    <property type="component" value="Unassembled WGS sequence"/>
</dbReference>
<comment type="caution">
    <text evidence="2">The sequence shown here is derived from an EMBL/GenBank/DDBJ whole genome shotgun (WGS) entry which is preliminary data.</text>
</comment>
<keyword evidence="3" id="KW-1185">Reference proteome</keyword>
<organism evidence="2 3">
    <name type="scientific">Trichogramma kaykai</name>
    <dbReference type="NCBI Taxonomy" id="54128"/>
    <lineage>
        <taxon>Eukaryota</taxon>
        <taxon>Metazoa</taxon>
        <taxon>Ecdysozoa</taxon>
        <taxon>Arthropoda</taxon>
        <taxon>Hexapoda</taxon>
        <taxon>Insecta</taxon>
        <taxon>Pterygota</taxon>
        <taxon>Neoptera</taxon>
        <taxon>Endopterygota</taxon>
        <taxon>Hymenoptera</taxon>
        <taxon>Apocrita</taxon>
        <taxon>Proctotrupomorpha</taxon>
        <taxon>Chalcidoidea</taxon>
        <taxon>Trichogrammatidae</taxon>
        <taxon>Trichogramma</taxon>
    </lineage>
</organism>
<reference evidence="2 3" key="1">
    <citation type="journal article" date="2024" name="bioRxiv">
        <title>A reference genome for Trichogramma kaykai: A tiny desert-dwelling parasitoid wasp with competing sex-ratio distorters.</title>
        <authorList>
            <person name="Culotta J."/>
            <person name="Lindsey A.R."/>
        </authorList>
    </citation>
    <scope>NUCLEOTIDE SEQUENCE [LARGE SCALE GENOMIC DNA]</scope>
    <source>
        <strain evidence="2 3">KSX58</strain>
    </source>
</reference>
<protein>
    <submittedName>
        <fullName evidence="2">Uncharacterized protein</fullName>
    </submittedName>
</protein>
<gene>
    <name evidence="2" type="ORF">TKK_014851</name>
</gene>
<evidence type="ECO:0000313" key="2">
    <source>
        <dbReference type="EMBL" id="KAL3390318.1"/>
    </source>
</evidence>
<evidence type="ECO:0000256" key="1">
    <source>
        <dbReference type="SAM" id="MobiDB-lite"/>
    </source>
</evidence>
<dbReference type="EMBL" id="JBJJXI010000120">
    <property type="protein sequence ID" value="KAL3390318.1"/>
    <property type="molecule type" value="Genomic_DNA"/>
</dbReference>
<sequence length="104" mass="12232">MLLESLNVDIVASRSSPPPARRRRRLRLEKPRDDQRQSRRIYNKTRCRCSSARQSIRGACGHEIDTHIIPAPDYLAHAFLIITRELRDKNQSQRERERDGGRQK</sequence>
<name>A0ABD2WBR0_9HYME</name>
<evidence type="ECO:0000313" key="3">
    <source>
        <dbReference type="Proteomes" id="UP001627154"/>
    </source>
</evidence>
<proteinExistence type="predicted"/>
<dbReference type="AlphaFoldDB" id="A0ABD2WBR0"/>